<reference evidence="7 8" key="1">
    <citation type="journal article" date="2016" name="DNA Res.">
        <title>The draft genome of MD-2 pineapple using hybrid error correction of long reads.</title>
        <authorList>
            <person name="Redwan R.M."/>
            <person name="Saidin A."/>
            <person name="Kumar S.V."/>
        </authorList>
    </citation>
    <scope>NUCLEOTIDE SEQUENCE [LARGE SCALE GENOMIC DNA]</scope>
    <source>
        <strain evidence="8">cv. MD2</strain>
        <tissue evidence="7">Leaf</tissue>
    </source>
</reference>
<dbReference type="Pfam" id="PF00113">
    <property type="entry name" value="Enolase_C"/>
    <property type="match status" value="1"/>
</dbReference>
<dbReference type="InterPro" id="IPR036849">
    <property type="entry name" value="Enolase-like_C_sf"/>
</dbReference>
<evidence type="ECO:0000256" key="5">
    <source>
        <dbReference type="ARBA" id="ARBA00023239"/>
    </source>
</evidence>
<keyword evidence="4" id="KW-0324">Glycolysis</keyword>
<dbReference type="GO" id="GO:0000287">
    <property type="term" value="F:magnesium ion binding"/>
    <property type="evidence" value="ECO:0007669"/>
    <property type="project" value="InterPro"/>
</dbReference>
<evidence type="ECO:0000256" key="2">
    <source>
        <dbReference type="ARBA" id="ARBA00009604"/>
    </source>
</evidence>
<dbReference type="GO" id="GO:0006096">
    <property type="term" value="P:glycolytic process"/>
    <property type="evidence" value="ECO:0007669"/>
    <property type="project" value="UniProtKB-UniPathway"/>
</dbReference>
<name>A0A199UPN6_ANACO</name>
<organism evidence="7 8">
    <name type="scientific">Ananas comosus</name>
    <name type="common">Pineapple</name>
    <name type="synonym">Ananas ananas</name>
    <dbReference type="NCBI Taxonomy" id="4615"/>
    <lineage>
        <taxon>Eukaryota</taxon>
        <taxon>Viridiplantae</taxon>
        <taxon>Streptophyta</taxon>
        <taxon>Embryophyta</taxon>
        <taxon>Tracheophyta</taxon>
        <taxon>Spermatophyta</taxon>
        <taxon>Magnoliopsida</taxon>
        <taxon>Liliopsida</taxon>
        <taxon>Poales</taxon>
        <taxon>Bromeliaceae</taxon>
        <taxon>Bromelioideae</taxon>
        <taxon>Ananas</taxon>
    </lineage>
</organism>
<dbReference type="InterPro" id="IPR020810">
    <property type="entry name" value="Enolase_C"/>
</dbReference>
<protein>
    <recommendedName>
        <fullName evidence="3">phosphopyruvate hydratase</fullName>
        <ecNumber evidence="3">4.2.1.11</ecNumber>
    </recommendedName>
</protein>
<sequence length="104" mass="11773">MLCNVFIYIYMLRLLSRRSMDKMLLMSAMKVVSLPIFSVVICSPFLELQESKEGLELLKAAIAKAGYTGKVVIGMDAAASEFYDEKDQTYDLNFKEEASIILLF</sequence>
<evidence type="ECO:0000256" key="3">
    <source>
        <dbReference type="ARBA" id="ARBA00012058"/>
    </source>
</evidence>
<dbReference type="SUPFAM" id="SSF51604">
    <property type="entry name" value="Enolase C-terminal domain-like"/>
    <property type="match status" value="1"/>
</dbReference>
<keyword evidence="5" id="KW-0456">Lyase</keyword>
<dbReference type="GO" id="GO:0000015">
    <property type="term" value="C:phosphopyruvate hydratase complex"/>
    <property type="evidence" value="ECO:0007669"/>
    <property type="project" value="InterPro"/>
</dbReference>
<comment type="similarity">
    <text evidence="2">Belongs to the enolase family.</text>
</comment>
<dbReference type="Gene3D" id="3.20.20.120">
    <property type="entry name" value="Enolase-like C-terminal domain"/>
    <property type="match status" value="1"/>
</dbReference>
<dbReference type="EMBL" id="LSRQ01005965">
    <property type="protein sequence ID" value="OAY66758.1"/>
    <property type="molecule type" value="Genomic_DNA"/>
</dbReference>
<proteinExistence type="inferred from homology"/>
<comment type="caution">
    <text evidence="7">The sequence shown here is derived from an EMBL/GenBank/DDBJ whole genome shotgun (WGS) entry which is preliminary data.</text>
</comment>
<evidence type="ECO:0000256" key="4">
    <source>
        <dbReference type="ARBA" id="ARBA00023152"/>
    </source>
</evidence>
<comment type="pathway">
    <text evidence="1">Carbohydrate degradation; glycolysis; pyruvate from D-glyceraldehyde 3-phosphate: step 4/5.</text>
</comment>
<dbReference type="Proteomes" id="UP000092600">
    <property type="component" value="Unassembled WGS sequence"/>
</dbReference>
<dbReference type="AlphaFoldDB" id="A0A199UPN6"/>
<evidence type="ECO:0000259" key="6">
    <source>
        <dbReference type="Pfam" id="PF00113"/>
    </source>
</evidence>
<dbReference type="PANTHER" id="PTHR11902:SF31">
    <property type="entry name" value="ENOLASE 1"/>
    <property type="match status" value="1"/>
</dbReference>
<feature type="domain" description="Enolase C-terminal TIM barrel" evidence="6">
    <location>
        <begin position="47"/>
        <end position="98"/>
    </location>
</feature>
<dbReference type="EC" id="4.2.1.11" evidence="3"/>
<accession>A0A199UPN6</accession>
<dbReference type="GO" id="GO:0004634">
    <property type="term" value="F:phosphopyruvate hydratase activity"/>
    <property type="evidence" value="ECO:0007669"/>
    <property type="project" value="UniProtKB-EC"/>
</dbReference>
<dbReference type="InterPro" id="IPR000941">
    <property type="entry name" value="Enolase"/>
</dbReference>
<evidence type="ECO:0000256" key="1">
    <source>
        <dbReference type="ARBA" id="ARBA00005031"/>
    </source>
</evidence>
<gene>
    <name evidence="7" type="ORF">ACMD2_22086</name>
</gene>
<evidence type="ECO:0000313" key="7">
    <source>
        <dbReference type="EMBL" id="OAY66758.1"/>
    </source>
</evidence>
<dbReference type="UniPathway" id="UPA00109">
    <property type="reaction ID" value="UER00187"/>
</dbReference>
<evidence type="ECO:0000313" key="8">
    <source>
        <dbReference type="Proteomes" id="UP000092600"/>
    </source>
</evidence>
<dbReference type="STRING" id="4615.A0A199UPN6"/>
<dbReference type="PANTHER" id="PTHR11902">
    <property type="entry name" value="ENOLASE"/>
    <property type="match status" value="1"/>
</dbReference>